<dbReference type="KEGG" id="vg:54981684"/>
<protein>
    <submittedName>
        <fullName evidence="1">Uncharacterized protein</fullName>
    </submittedName>
</protein>
<organism evidence="1 2">
    <name type="scientific">Pseudoalteromonas phage J2-1</name>
    <dbReference type="NCBI Taxonomy" id="2023998"/>
    <lineage>
        <taxon>Viruses</taxon>
        <taxon>Duplodnaviria</taxon>
        <taxon>Heunggongvirae</taxon>
        <taxon>Uroviricota</taxon>
        <taxon>Caudoviricetes</taxon>
        <taxon>Qingdaovirus</taxon>
        <taxon>Qingdaovirus J21</taxon>
    </lineage>
</organism>
<dbReference type="EMBL" id="MF370964">
    <property type="protein sequence ID" value="ASU03361.1"/>
    <property type="molecule type" value="Genomic_DNA"/>
</dbReference>
<proteinExistence type="predicted"/>
<reference evidence="1 2" key="1">
    <citation type="submission" date="2017-06" db="EMBL/GenBank/DDBJ databases">
        <title>A Novel Lytic Pseudoalteromonas phage Isolated from Qingdao coast of China.</title>
        <authorList>
            <person name="Li H."/>
        </authorList>
    </citation>
    <scope>NUCLEOTIDE SEQUENCE [LARGE SCALE GENOMIC DNA]</scope>
</reference>
<evidence type="ECO:0000313" key="2">
    <source>
        <dbReference type="Proteomes" id="UP000222256"/>
    </source>
</evidence>
<keyword evidence="2" id="KW-1185">Reference proteome</keyword>
<dbReference type="GeneID" id="54981684"/>
<dbReference type="RefSeq" id="YP_009791502.1">
    <property type="nucleotide sequence ID" value="NC_047839.1"/>
</dbReference>
<evidence type="ECO:0000313" key="1">
    <source>
        <dbReference type="EMBL" id="ASU03361.1"/>
    </source>
</evidence>
<dbReference type="InterPro" id="IPR021283">
    <property type="entry name" value="Phage_Wedge1"/>
</dbReference>
<dbReference type="Pfam" id="PF11041">
    <property type="entry name" value="Phage_Wedge1"/>
    <property type="match status" value="1"/>
</dbReference>
<name>A0A223LH64_9CAUD</name>
<accession>A0A223LH64</accession>
<sequence>MSVIKERNYEEYTDLLPIQYENSDKLREFLRIYLESVEDLNVEQLALSAINTDFKTATGYQLDLIGKLIGAERKGRTDSDYRNYILFKISVNIGSGTPEDVINYLSIATNATKVRYFEHYPACTVLETNGTTIPSAIPSTLDNVTPAGVRTGGIMVLIDNYGFRPVELSTAYDNEYTYVPNAATEDIDTGSVDAECGGSFIECAIPAAFTGLSLGQIGAELGTMELKSFEGEKAFALVGTEFLLGQGIYPELSDIYDIGYSLAGDAKMLAGDEGALASGLFVKSSVGNRGKRAELLTDRDQSPF</sequence>
<dbReference type="Proteomes" id="UP000222256">
    <property type="component" value="Segment"/>
</dbReference>